<evidence type="ECO:0000259" key="1">
    <source>
        <dbReference type="Pfam" id="PF03572"/>
    </source>
</evidence>
<dbReference type="OrthoDB" id="5480566at2"/>
<reference evidence="2 3" key="1">
    <citation type="submission" date="2018-06" db="EMBL/GenBank/DDBJ databases">
        <authorList>
            <consortium name="Pathogen Informatics"/>
            <person name="Doyle S."/>
        </authorList>
    </citation>
    <scope>NUCLEOTIDE SEQUENCE [LARGE SCALE GENOMIC DNA]</scope>
    <source>
        <strain evidence="2 3">NCTC9836</strain>
    </source>
</reference>
<accession>A0A381J6Z6</accession>
<organism evidence="2 3">
    <name type="scientific">Clostridium putrefaciens</name>
    <dbReference type="NCBI Taxonomy" id="99675"/>
    <lineage>
        <taxon>Bacteria</taxon>
        <taxon>Bacillati</taxon>
        <taxon>Bacillota</taxon>
        <taxon>Clostridia</taxon>
        <taxon>Eubacteriales</taxon>
        <taxon>Clostridiaceae</taxon>
        <taxon>Clostridium</taxon>
    </lineage>
</organism>
<dbReference type="RefSeq" id="WP_115640790.1">
    <property type="nucleotide sequence ID" value="NZ_UFWZ01000001.1"/>
</dbReference>
<dbReference type="GO" id="GO:0008236">
    <property type="term" value="F:serine-type peptidase activity"/>
    <property type="evidence" value="ECO:0007669"/>
    <property type="project" value="InterPro"/>
</dbReference>
<dbReference type="SUPFAM" id="SSF52096">
    <property type="entry name" value="ClpP/crotonase"/>
    <property type="match status" value="1"/>
</dbReference>
<evidence type="ECO:0000313" key="3">
    <source>
        <dbReference type="Proteomes" id="UP000254664"/>
    </source>
</evidence>
<keyword evidence="3" id="KW-1185">Reference proteome</keyword>
<dbReference type="InterPro" id="IPR005151">
    <property type="entry name" value="Tail-specific_protease"/>
</dbReference>
<dbReference type="Gene3D" id="3.90.226.10">
    <property type="entry name" value="2-enoyl-CoA Hydratase, Chain A, domain 1"/>
    <property type="match status" value="1"/>
</dbReference>
<dbReference type="InterPro" id="IPR029045">
    <property type="entry name" value="ClpP/crotonase-like_dom_sf"/>
</dbReference>
<dbReference type="GO" id="GO:0006508">
    <property type="term" value="P:proteolysis"/>
    <property type="evidence" value="ECO:0007669"/>
    <property type="project" value="InterPro"/>
</dbReference>
<protein>
    <submittedName>
        <fullName evidence="2">Peptidase, S41 family</fullName>
    </submittedName>
</protein>
<proteinExistence type="predicted"/>
<feature type="domain" description="Tail specific protease" evidence="1">
    <location>
        <begin position="283"/>
        <end position="371"/>
    </location>
</feature>
<dbReference type="AlphaFoldDB" id="A0A381J6Z6"/>
<dbReference type="EMBL" id="UFWZ01000001">
    <property type="protein sequence ID" value="SUY46753.1"/>
    <property type="molecule type" value="Genomic_DNA"/>
</dbReference>
<gene>
    <name evidence="2" type="ORF">NCTC9836_01060</name>
</gene>
<evidence type="ECO:0000313" key="2">
    <source>
        <dbReference type="EMBL" id="SUY46753.1"/>
    </source>
</evidence>
<sequence>MNKNREIRWKEDIEYLSKELQKKHKNLFFKNSKKVFENNIEDLKCNLKYFDDYEIYIQISKIIASIKDAHTSVSLPIRLLLPFQCYWFFDGVYITDITKEYEDILYGKMIAINGMDMESVIDRLSSIISYENDSFLKSQLPKYIPAIELLYGLEILDEINSVEITIQYKDGTKKNVQIKSLPLTEAQKELNDKNSNSLKYYKLPLYRRDTNKYYWFNYIKEEEIIYFKYNRCKDMEIESVVSVGKRIIKLINKNPIQKIIIDLRNNFGGNSTLLDTFIQDLSKTDKINKKGSIFVIVGRESFSSALLNMFSLKENTNAIFVGEESGGKPNCYGEVERFRLINSGLNICYSTKYYELISGEDPHAFIPDIKIDLTIDNYKKAEDPCLSYILRV</sequence>
<name>A0A381J6Z6_9CLOT</name>
<dbReference type="Proteomes" id="UP000254664">
    <property type="component" value="Unassembled WGS sequence"/>
</dbReference>
<dbReference type="Pfam" id="PF03572">
    <property type="entry name" value="Peptidase_S41"/>
    <property type="match status" value="1"/>
</dbReference>